<feature type="transmembrane region" description="Helical" evidence="1">
    <location>
        <begin position="39"/>
        <end position="58"/>
    </location>
</feature>
<dbReference type="SUPFAM" id="SSF55073">
    <property type="entry name" value="Nucleotide cyclase"/>
    <property type="match status" value="1"/>
</dbReference>
<dbReference type="FunFam" id="3.30.70.270:FF:000001">
    <property type="entry name" value="Diguanylate cyclase domain protein"/>
    <property type="match status" value="1"/>
</dbReference>
<reference evidence="3" key="1">
    <citation type="submission" date="2021-10" db="EMBL/GenBank/DDBJ databases">
        <authorList>
            <person name="Criscuolo A."/>
        </authorList>
    </citation>
    <scope>NUCLEOTIDE SEQUENCE</scope>
    <source>
        <strain evidence="3">CIP111885</strain>
    </source>
</reference>
<dbReference type="Proteomes" id="UP000789845">
    <property type="component" value="Unassembled WGS sequence"/>
</dbReference>
<dbReference type="NCBIfam" id="TIGR00254">
    <property type="entry name" value="GGDEF"/>
    <property type="match status" value="1"/>
</dbReference>
<dbReference type="InterPro" id="IPR000160">
    <property type="entry name" value="GGDEF_dom"/>
</dbReference>
<feature type="transmembrane region" description="Helical" evidence="1">
    <location>
        <begin position="207"/>
        <end position="227"/>
    </location>
</feature>
<dbReference type="InterPro" id="IPR050469">
    <property type="entry name" value="Diguanylate_Cyclase"/>
</dbReference>
<dbReference type="Gene3D" id="3.30.70.270">
    <property type="match status" value="1"/>
</dbReference>
<comment type="caution">
    <text evidence="3">The sequence shown here is derived from an EMBL/GenBank/DDBJ whole genome shotgun (WGS) entry which is preliminary data.</text>
</comment>
<feature type="transmembrane region" description="Helical" evidence="1">
    <location>
        <begin position="12"/>
        <end position="30"/>
    </location>
</feature>
<dbReference type="Pfam" id="PF00990">
    <property type="entry name" value="GGDEF"/>
    <property type="match status" value="1"/>
</dbReference>
<dbReference type="GO" id="GO:1902201">
    <property type="term" value="P:negative regulation of bacterial-type flagellum-dependent cell motility"/>
    <property type="evidence" value="ECO:0007669"/>
    <property type="project" value="TreeGrafter"/>
</dbReference>
<keyword evidence="1" id="KW-0472">Membrane</keyword>
<dbReference type="RefSeq" id="WP_230497039.1">
    <property type="nucleotide sequence ID" value="NZ_CAKJTG010000013.1"/>
</dbReference>
<name>A0A9C7GB55_9BACI</name>
<dbReference type="SUPFAM" id="SSF55781">
    <property type="entry name" value="GAF domain-like"/>
    <property type="match status" value="1"/>
</dbReference>
<dbReference type="InterPro" id="IPR029787">
    <property type="entry name" value="Nucleotide_cyclase"/>
</dbReference>
<dbReference type="InterPro" id="IPR043128">
    <property type="entry name" value="Rev_trsase/Diguanyl_cyclase"/>
</dbReference>
<feature type="transmembrane region" description="Helical" evidence="1">
    <location>
        <begin position="143"/>
        <end position="161"/>
    </location>
</feature>
<dbReference type="Gene3D" id="3.30.450.40">
    <property type="match status" value="1"/>
</dbReference>
<evidence type="ECO:0000256" key="1">
    <source>
        <dbReference type="SAM" id="Phobius"/>
    </source>
</evidence>
<evidence type="ECO:0000259" key="2">
    <source>
        <dbReference type="PROSITE" id="PS50887"/>
    </source>
</evidence>
<protein>
    <recommendedName>
        <fullName evidence="2">GGDEF domain-containing protein</fullName>
    </recommendedName>
</protein>
<dbReference type="InterPro" id="IPR029016">
    <property type="entry name" value="GAF-like_dom_sf"/>
</dbReference>
<dbReference type="Pfam" id="PF13185">
    <property type="entry name" value="GAF_2"/>
    <property type="match status" value="1"/>
</dbReference>
<dbReference type="GO" id="GO:0043709">
    <property type="term" value="P:cell adhesion involved in single-species biofilm formation"/>
    <property type="evidence" value="ECO:0007669"/>
    <property type="project" value="TreeGrafter"/>
</dbReference>
<feature type="transmembrane region" description="Helical" evidence="1">
    <location>
        <begin position="70"/>
        <end position="95"/>
    </location>
</feature>
<dbReference type="PANTHER" id="PTHR45138:SF9">
    <property type="entry name" value="DIGUANYLATE CYCLASE DGCM-RELATED"/>
    <property type="match status" value="1"/>
</dbReference>
<evidence type="ECO:0000313" key="4">
    <source>
        <dbReference type="Proteomes" id="UP000789845"/>
    </source>
</evidence>
<keyword evidence="1" id="KW-0812">Transmembrane</keyword>
<evidence type="ECO:0000313" key="3">
    <source>
        <dbReference type="EMBL" id="CAG9608795.1"/>
    </source>
</evidence>
<feature type="domain" description="GGDEF" evidence="2">
    <location>
        <begin position="430"/>
        <end position="572"/>
    </location>
</feature>
<keyword evidence="4" id="KW-1185">Reference proteome</keyword>
<dbReference type="GO" id="GO:0005886">
    <property type="term" value="C:plasma membrane"/>
    <property type="evidence" value="ECO:0007669"/>
    <property type="project" value="TreeGrafter"/>
</dbReference>
<keyword evidence="1" id="KW-1133">Transmembrane helix</keyword>
<dbReference type="PANTHER" id="PTHR45138">
    <property type="entry name" value="REGULATORY COMPONENTS OF SENSORY TRANSDUCTION SYSTEM"/>
    <property type="match status" value="1"/>
</dbReference>
<dbReference type="AlphaFoldDB" id="A0A9C7GB55"/>
<dbReference type="CDD" id="cd01949">
    <property type="entry name" value="GGDEF"/>
    <property type="match status" value="1"/>
</dbReference>
<dbReference type="EMBL" id="CAKJTG010000013">
    <property type="protein sequence ID" value="CAG9608795.1"/>
    <property type="molecule type" value="Genomic_DNA"/>
</dbReference>
<gene>
    <name evidence="3" type="ORF">NEOCIP111885_02512</name>
</gene>
<dbReference type="GO" id="GO:0052621">
    <property type="term" value="F:diguanylate cyclase activity"/>
    <property type="evidence" value="ECO:0007669"/>
    <property type="project" value="TreeGrafter"/>
</dbReference>
<dbReference type="PROSITE" id="PS50887">
    <property type="entry name" value="GGDEF"/>
    <property type="match status" value="1"/>
</dbReference>
<feature type="transmembrane region" description="Helical" evidence="1">
    <location>
        <begin position="182"/>
        <end position="201"/>
    </location>
</feature>
<dbReference type="SMART" id="SM00267">
    <property type="entry name" value="GGDEF"/>
    <property type="match status" value="1"/>
</dbReference>
<dbReference type="SMART" id="SM00065">
    <property type="entry name" value="GAF"/>
    <property type="match status" value="1"/>
</dbReference>
<feature type="transmembrane region" description="Helical" evidence="1">
    <location>
        <begin position="107"/>
        <end position="128"/>
    </location>
</feature>
<proteinExistence type="predicted"/>
<sequence>MYVKPNIQKAVWIIWALLVPVGLWLVALYFPPHIAGFKLDLLGFAVLALIGAAMPMVINNTPISIIQCWLLAVFLAFGIFIEMLVAQMAIIVLLLRLRIGKNGSFRYPLNSIMFFLISLISGLVYYALGGTTGVNLITNASNLWFAIVYACVHFIVNQIILRSNFRIIYGKKITFFGKDFSWDLVTAIISLPIGYSLYILYTEEGRAAFLFVGVPFVSLSIILYLYYTSQKINEYLHKAADIGHQLAERLQVDEVLDLFIQKVSEMLPVDYAYILDVVKGEELQLLRRVEKGEILPPDIAPLKKNEGISGYVWANRKAALFHSAKDWLRHAKGYMPPEAQSLLSVPIVRHNEVIGVLFLASKRKRAYEKSQLIIVDLLCSHFAVAIENAKHYKETKELSEKCALTKVYNYRFFENLVAEEYKKLEIGQRKELSLVILDLDHFKIINDTYGHQSGNEILSELAERLQKCVGNKGTVARFGGEEFVALLPDVPKEEALEIAETIRQEIAYYPFVLKEHIGDEEIQLSVHVTASIGVATAPADADDSLALIRHADRALYVGAKRAGRNRVAEYVK</sequence>
<dbReference type="InterPro" id="IPR003018">
    <property type="entry name" value="GAF"/>
</dbReference>
<organism evidence="3 4">
    <name type="scientific">Pseudoneobacillus rhizosphaerae</name>
    <dbReference type="NCBI Taxonomy" id="2880968"/>
    <lineage>
        <taxon>Bacteria</taxon>
        <taxon>Bacillati</taxon>
        <taxon>Bacillota</taxon>
        <taxon>Bacilli</taxon>
        <taxon>Bacillales</taxon>
        <taxon>Bacillaceae</taxon>
        <taxon>Pseudoneobacillus</taxon>
    </lineage>
</organism>
<accession>A0A9C7GB55</accession>